<dbReference type="AlphaFoldDB" id="A0A1E1LLS1"/>
<reference evidence="4" key="1">
    <citation type="submission" date="2016-03" db="EMBL/GenBank/DDBJ databases">
        <authorList>
            <person name="Guldener U."/>
        </authorList>
    </citation>
    <scope>NUCLEOTIDE SEQUENCE [LARGE SCALE GENOMIC DNA]</scope>
    <source>
        <strain evidence="4">04CH-RAC-A.6.1</strain>
    </source>
</reference>
<dbReference type="EMBL" id="FJUX01000141">
    <property type="protein sequence ID" value="CZT11426.1"/>
    <property type="molecule type" value="Genomic_DNA"/>
</dbReference>
<evidence type="ECO:0000313" key="4">
    <source>
        <dbReference type="Proteomes" id="UP000178912"/>
    </source>
</evidence>
<dbReference type="OrthoDB" id="269227at2759"/>
<gene>
    <name evidence="3" type="ORF">RAG0_15570</name>
</gene>
<evidence type="ECO:0000256" key="1">
    <source>
        <dbReference type="ARBA" id="ARBA00010790"/>
    </source>
</evidence>
<evidence type="ECO:0000259" key="2">
    <source>
        <dbReference type="Pfam" id="PF05199"/>
    </source>
</evidence>
<dbReference type="InterPro" id="IPR012132">
    <property type="entry name" value="GMC_OxRdtase"/>
</dbReference>
<dbReference type="Proteomes" id="UP000178912">
    <property type="component" value="Unassembled WGS sequence"/>
</dbReference>
<dbReference type="GO" id="GO:0016614">
    <property type="term" value="F:oxidoreductase activity, acting on CH-OH group of donors"/>
    <property type="evidence" value="ECO:0007669"/>
    <property type="project" value="InterPro"/>
</dbReference>
<dbReference type="PANTHER" id="PTHR11552:SF147">
    <property type="entry name" value="CHOLINE DEHYDROGENASE, MITOCHONDRIAL"/>
    <property type="match status" value="1"/>
</dbReference>
<proteinExistence type="inferred from homology"/>
<dbReference type="Pfam" id="PF05199">
    <property type="entry name" value="GMC_oxred_C"/>
    <property type="match status" value="1"/>
</dbReference>
<feature type="domain" description="Glucose-methanol-choline oxidoreductase C-terminal" evidence="2">
    <location>
        <begin position="3"/>
        <end position="126"/>
    </location>
</feature>
<dbReference type="SUPFAM" id="SSF51905">
    <property type="entry name" value="FAD/NAD(P)-binding domain"/>
    <property type="match status" value="1"/>
</dbReference>
<name>A0A1E1LLS1_9HELO</name>
<accession>A0A1E1LLS1</accession>
<dbReference type="InterPro" id="IPR036188">
    <property type="entry name" value="FAD/NAD-bd_sf"/>
</dbReference>
<protein>
    <recommendedName>
        <fullName evidence="2">Glucose-methanol-choline oxidoreductase C-terminal domain-containing protein</fullName>
    </recommendedName>
</protein>
<evidence type="ECO:0000313" key="3">
    <source>
        <dbReference type="EMBL" id="CZT11426.1"/>
    </source>
</evidence>
<comment type="similarity">
    <text evidence="1">Belongs to the GMC oxidoreductase family.</text>
</comment>
<dbReference type="GO" id="GO:0050660">
    <property type="term" value="F:flavin adenine dinucleotide binding"/>
    <property type="evidence" value="ECO:0007669"/>
    <property type="project" value="InterPro"/>
</dbReference>
<sequence>MENPVVDHKYLSEDLDILVLSEACKFANEIITQGKATKSIVHGSWPADLTHHKHTRREDWEPYVRDNATTCYHPGGTCKMGTNDDPMAVLDAELRVRGVKGLRVADTSIMPLLNQGHTQMPAYAIGEKAADLIKGSFLTLNEDIPAGAKMTMGSGSQSVNGNGILVLT</sequence>
<organism evidence="3 4">
    <name type="scientific">Rhynchosporium agropyri</name>
    <dbReference type="NCBI Taxonomy" id="914238"/>
    <lineage>
        <taxon>Eukaryota</taxon>
        <taxon>Fungi</taxon>
        <taxon>Dikarya</taxon>
        <taxon>Ascomycota</taxon>
        <taxon>Pezizomycotina</taxon>
        <taxon>Leotiomycetes</taxon>
        <taxon>Helotiales</taxon>
        <taxon>Ploettnerulaceae</taxon>
        <taxon>Rhynchosporium</taxon>
    </lineage>
</organism>
<keyword evidence="4" id="KW-1185">Reference proteome</keyword>
<dbReference type="PANTHER" id="PTHR11552">
    <property type="entry name" value="GLUCOSE-METHANOL-CHOLINE GMC OXIDOREDUCTASE"/>
    <property type="match status" value="1"/>
</dbReference>
<dbReference type="SUPFAM" id="SSF54373">
    <property type="entry name" value="FAD-linked reductases, C-terminal domain"/>
    <property type="match status" value="1"/>
</dbReference>
<dbReference type="Gene3D" id="3.30.560.10">
    <property type="entry name" value="Glucose Oxidase, domain 3"/>
    <property type="match status" value="1"/>
</dbReference>
<dbReference type="InterPro" id="IPR007867">
    <property type="entry name" value="GMC_OxRtase_C"/>
</dbReference>
<dbReference type="Gene3D" id="3.50.50.60">
    <property type="entry name" value="FAD/NAD(P)-binding domain"/>
    <property type="match status" value="1"/>
</dbReference>